<dbReference type="Proteomes" id="UP000281028">
    <property type="component" value="Unassembled WGS sequence"/>
</dbReference>
<sequence length="100" mass="11605">MFYAHSLEDNKFDFFISFLGHVLKGDENYKSLVQPIIEEAHALANGSKNFYTIDRDGFPIIVYLVEKEHEFFKTLNPAALSLSQYDHIYNLVNNRELAAF</sequence>
<comment type="caution">
    <text evidence="1">The sequence shown here is derived from an EMBL/GenBank/DDBJ whole genome shotgun (WGS) entry which is preliminary data.</text>
</comment>
<keyword evidence="2" id="KW-1185">Reference proteome</keyword>
<evidence type="ECO:0000313" key="1">
    <source>
        <dbReference type="EMBL" id="NSL89331.1"/>
    </source>
</evidence>
<dbReference type="AlphaFoldDB" id="A0A9Q5GU45"/>
<proteinExistence type="predicted"/>
<name>A0A9Q5GU45_9BACT</name>
<evidence type="ECO:0000313" key="2">
    <source>
        <dbReference type="Proteomes" id="UP000281028"/>
    </source>
</evidence>
<organism evidence="1 2">
    <name type="scientific">Chitinophaga solisilvae</name>
    <dbReference type="NCBI Taxonomy" id="1233460"/>
    <lineage>
        <taxon>Bacteria</taxon>
        <taxon>Pseudomonadati</taxon>
        <taxon>Bacteroidota</taxon>
        <taxon>Chitinophagia</taxon>
        <taxon>Chitinophagales</taxon>
        <taxon>Chitinophagaceae</taxon>
        <taxon>Chitinophaga</taxon>
    </lineage>
</organism>
<reference evidence="1" key="1">
    <citation type="submission" date="2020-05" db="EMBL/GenBank/DDBJ databases">
        <title>Chitinophaga laudate sp. nov., isolated from a tropical peat swamp.</title>
        <authorList>
            <person name="Goh C.B.S."/>
            <person name="Lee M.S."/>
            <person name="Parimannan S."/>
            <person name="Pasbakhsh P."/>
            <person name="Yule C.M."/>
            <person name="Rajandas H."/>
            <person name="Loke S."/>
            <person name="Croft L."/>
            <person name="Tan J.B.L."/>
        </authorList>
    </citation>
    <scope>NUCLEOTIDE SEQUENCE</scope>
    <source>
        <strain evidence="1">Mgbs1</strain>
    </source>
</reference>
<dbReference type="EMBL" id="RIAR02000001">
    <property type="protein sequence ID" value="NSL89331.1"/>
    <property type="molecule type" value="Genomic_DNA"/>
</dbReference>
<accession>A0A9Q5GU45</accession>
<protein>
    <submittedName>
        <fullName evidence="1">Uncharacterized protein</fullName>
    </submittedName>
</protein>
<gene>
    <name evidence="1" type="ORF">ECE50_020990</name>
</gene>